<dbReference type="Proteomes" id="UP000034164">
    <property type="component" value="Unassembled WGS sequence"/>
</dbReference>
<dbReference type="OrthoDB" id="4188827at2759"/>
<evidence type="ECO:0000313" key="3">
    <source>
        <dbReference type="Proteomes" id="UP000034164"/>
    </source>
</evidence>
<reference evidence="3" key="1">
    <citation type="journal article" date="2015" name="PLoS Genet.">
        <title>The dynamic genome and transcriptome of the human fungal pathogen Blastomyces and close relative Emmonsia.</title>
        <authorList>
            <person name="Munoz J.F."/>
            <person name="Gauthier G.M."/>
            <person name="Desjardins C.A."/>
            <person name="Gallo J.E."/>
            <person name="Holder J."/>
            <person name="Sullivan T.D."/>
            <person name="Marty A.J."/>
            <person name="Carmen J.C."/>
            <person name="Chen Z."/>
            <person name="Ding L."/>
            <person name="Gujja S."/>
            <person name="Magrini V."/>
            <person name="Misas E."/>
            <person name="Mitreva M."/>
            <person name="Priest M."/>
            <person name="Saif S."/>
            <person name="Whiston E.A."/>
            <person name="Young S."/>
            <person name="Zeng Q."/>
            <person name="Goldman W.E."/>
            <person name="Mardis E.R."/>
            <person name="Taylor J.W."/>
            <person name="McEwen J.G."/>
            <person name="Clay O.K."/>
            <person name="Klein B.S."/>
            <person name="Cuomo C.A."/>
        </authorList>
    </citation>
    <scope>NUCLEOTIDE SEQUENCE [LARGE SCALE GENOMIC DNA]</scope>
    <source>
        <strain evidence="3">UAMH 3008</strain>
    </source>
</reference>
<protein>
    <submittedName>
        <fullName evidence="2">Uncharacterized protein</fullName>
    </submittedName>
</protein>
<accession>A0A0G2HNX4</accession>
<dbReference type="EMBL" id="LCZI01001683">
    <property type="protein sequence ID" value="KKZ59198.1"/>
    <property type="molecule type" value="Genomic_DNA"/>
</dbReference>
<dbReference type="AlphaFoldDB" id="A0A0G2HNX4"/>
<evidence type="ECO:0000313" key="2">
    <source>
        <dbReference type="EMBL" id="KKZ59198.1"/>
    </source>
</evidence>
<feature type="region of interest" description="Disordered" evidence="1">
    <location>
        <begin position="130"/>
        <end position="169"/>
    </location>
</feature>
<gene>
    <name evidence="2" type="ORF">EMCG_05446</name>
</gene>
<feature type="compositionally biased region" description="Low complexity" evidence="1">
    <location>
        <begin position="227"/>
        <end position="245"/>
    </location>
</feature>
<name>A0A0G2HNX4_9EURO</name>
<feature type="region of interest" description="Disordered" evidence="1">
    <location>
        <begin position="207"/>
        <end position="256"/>
    </location>
</feature>
<comment type="caution">
    <text evidence="2">The sequence shown here is derived from an EMBL/GenBank/DDBJ whole genome shotgun (WGS) entry which is preliminary data.</text>
</comment>
<proteinExistence type="predicted"/>
<organism evidence="2 3">
    <name type="scientific">[Emmonsia] crescens</name>
    <dbReference type="NCBI Taxonomy" id="73230"/>
    <lineage>
        <taxon>Eukaryota</taxon>
        <taxon>Fungi</taxon>
        <taxon>Dikarya</taxon>
        <taxon>Ascomycota</taxon>
        <taxon>Pezizomycotina</taxon>
        <taxon>Eurotiomycetes</taxon>
        <taxon>Eurotiomycetidae</taxon>
        <taxon>Onygenales</taxon>
        <taxon>Ajellomycetaceae</taxon>
        <taxon>Emergomyces</taxon>
    </lineage>
</organism>
<sequence>MEINGDEMLARAFQESLQMHEEHQQSLDDAVMSQLEVEDRILRESEAAAAAAAARRARQDDEEEELRLILERSVADEKEARIRRRVAELAERARLDRLFGSGSRLGMDLASRSLAQVGVRGSCVLRDDSPLYTEPDEDESIGGGHRRTSVLRPTYPRHQSGTPSVLGPRGDRALIRVLNSTPRLPAVAISRYNSLPLPRQIRSPRIALEPAQARGHNPSARGRRCHTTPTTTTTASSSSSSSSSRTSRRVNRSPLPSITSYSLDEVLARSRRDAFPTGPYTAAVEDLNDTELHAAINESAGGQCRDEEEEAIQRNRGIPTYEEACKMNIYGAPRGRRYVFQGPSSVSCDGGGGGEGGGEVKWEIVGDMDLREAVRVANKNVDRWGREEGG</sequence>
<evidence type="ECO:0000256" key="1">
    <source>
        <dbReference type="SAM" id="MobiDB-lite"/>
    </source>
</evidence>
<dbReference type="VEuPathDB" id="FungiDB:EMCG_05446"/>